<accession>A0A2K8U2J4</accession>
<dbReference type="RefSeq" id="WP_100917623.1">
    <property type="nucleotide sequence ID" value="NZ_CP020370.1"/>
</dbReference>
<dbReference type="Gene3D" id="3.90.1570.10">
    <property type="entry name" value="tt1808, chain A"/>
    <property type="match status" value="1"/>
</dbReference>
<proteinExistence type="predicted"/>
<dbReference type="KEGG" id="tsy:THSYN_01730"/>
<reference evidence="2 3" key="1">
    <citation type="submission" date="2017-03" db="EMBL/GenBank/DDBJ databases">
        <title>Complete genome sequence of Candidatus 'Thiodictyon syntrophicum' sp. nov. strain Cad16T, a photolithoautotroph purple sulfur bacterium isolated from an alpine meromictic lake.</title>
        <authorList>
            <person name="Luedin S.M."/>
            <person name="Pothier J.F."/>
            <person name="Danza F."/>
            <person name="Storelli N."/>
            <person name="Wittwer M."/>
            <person name="Tonolla M."/>
        </authorList>
    </citation>
    <scope>NUCLEOTIDE SEQUENCE [LARGE SCALE GENOMIC DNA]</scope>
    <source>
        <strain evidence="2 3">Cad16T</strain>
    </source>
</reference>
<dbReference type="PANTHER" id="PTHR35400:SF1">
    <property type="entry name" value="SLR1083 PROTEIN"/>
    <property type="match status" value="1"/>
</dbReference>
<dbReference type="OrthoDB" id="196625at2"/>
<protein>
    <recommendedName>
        <fullName evidence="1">Putative restriction endonuclease domain-containing protein</fullName>
    </recommendedName>
</protein>
<gene>
    <name evidence="2" type="ORF">THSYN_01730</name>
</gene>
<dbReference type="EMBL" id="CP020370">
    <property type="protein sequence ID" value="AUB79806.1"/>
    <property type="molecule type" value="Genomic_DNA"/>
</dbReference>
<evidence type="ECO:0000313" key="2">
    <source>
        <dbReference type="EMBL" id="AUB79806.1"/>
    </source>
</evidence>
<name>A0A2K8U2J4_9GAMM</name>
<dbReference type="InterPro" id="IPR012296">
    <property type="entry name" value="Nuclease_put_TT1808"/>
</dbReference>
<evidence type="ECO:0000259" key="1">
    <source>
        <dbReference type="Pfam" id="PF05685"/>
    </source>
</evidence>
<evidence type="ECO:0000313" key="3">
    <source>
        <dbReference type="Proteomes" id="UP000232638"/>
    </source>
</evidence>
<dbReference type="Proteomes" id="UP000232638">
    <property type="component" value="Chromosome"/>
</dbReference>
<organism evidence="2 3">
    <name type="scientific">Candidatus Thiodictyon syntrophicum</name>
    <dbReference type="NCBI Taxonomy" id="1166950"/>
    <lineage>
        <taxon>Bacteria</taxon>
        <taxon>Pseudomonadati</taxon>
        <taxon>Pseudomonadota</taxon>
        <taxon>Gammaproteobacteria</taxon>
        <taxon>Chromatiales</taxon>
        <taxon>Chromatiaceae</taxon>
        <taxon>Thiodictyon</taxon>
    </lineage>
</organism>
<dbReference type="PANTHER" id="PTHR35400">
    <property type="entry name" value="SLR1083 PROTEIN"/>
    <property type="match status" value="1"/>
</dbReference>
<dbReference type="CDD" id="cd06260">
    <property type="entry name" value="DUF820-like"/>
    <property type="match status" value="1"/>
</dbReference>
<dbReference type="InterPro" id="IPR008538">
    <property type="entry name" value="Uma2"/>
</dbReference>
<feature type="domain" description="Putative restriction endonuclease" evidence="1">
    <location>
        <begin position="17"/>
        <end position="185"/>
    </location>
</feature>
<dbReference type="SUPFAM" id="SSF52980">
    <property type="entry name" value="Restriction endonuclease-like"/>
    <property type="match status" value="1"/>
</dbReference>
<dbReference type="Pfam" id="PF05685">
    <property type="entry name" value="Uma2"/>
    <property type="match status" value="1"/>
</dbReference>
<dbReference type="AlphaFoldDB" id="A0A2K8U2J4"/>
<dbReference type="InterPro" id="IPR011335">
    <property type="entry name" value="Restrct_endonuc-II-like"/>
</dbReference>
<sequence length="189" mass="20913">MPATAQAQTRHWLFTVDDYQRMGETGILREDDRVELIEGEIVSMPPIGSPHGGGVKHLNRLLAQAVGERAIVAVQDPVVLRPRSEPQPDIALLRPRPDFYAHSHPEAADVLLLIEVADSTLHYDLHVKVPLYARQGIPEVWVVDIAHRKVLRFSRPEGGTYRDHGPIDLQAPIALPGLPGCSVQLAVLF</sequence>
<keyword evidence="3" id="KW-1185">Reference proteome</keyword>